<dbReference type="AlphaFoldDB" id="A0A2X0IV86"/>
<dbReference type="Proteomes" id="UP000248889">
    <property type="component" value="Unassembled WGS sequence"/>
</dbReference>
<proteinExistence type="predicted"/>
<dbReference type="EMBL" id="QKYN01000007">
    <property type="protein sequence ID" value="RAG87463.1"/>
    <property type="molecule type" value="Genomic_DNA"/>
</dbReference>
<evidence type="ECO:0008006" key="3">
    <source>
        <dbReference type="Google" id="ProtNLM"/>
    </source>
</evidence>
<comment type="caution">
    <text evidence="1">The sequence shown here is derived from an EMBL/GenBank/DDBJ whole genome shotgun (WGS) entry which is preliminary data.</text>
</comment>
<reference evidence="1 2" key="1">
    <citation type="submission" date="2018-06" db="EMBL/GenBank/DDBJ databases">
        <title>Streptacidiphilus pinicola sp. nov., isolated from pine grove soil.</title>
        <authorList>
            <person name="Roh S.G."/>
            <person name="Park S."/>
            <person name="Kim M.-K."/>
            <person name="Yun B.-R."/>
            <person name="Park J."/>
            <person name="Kim M.J."/>
            <person name="Kim Y.S."/>
            <person name="Kim S.B."/>
        </authorList>
    </citation>
    <scope>NUCLEOTIDE SEQUENCE [LARGE SCALE GENOMIC DNA]</scope>
    <source>
        <strain evidence="1 2">MMS16-CNU450</strain>
    </source>
</reference>
<keyword evidence="2" id="KW-1185">Reference proteome</keyword>
<evidence type="ECO:0000313" key="1">
    <source>
        <dbReference type="EMBL" id="RAG87463.1"/>
    </source>
</evidence>
<organism evidence="1 2">
    <name type="scientific">Streptacidiphilus pinicola</name>
    <dbReference type="NCBI Taxonomy" id="2219663"/>
    <lineage>
        <taxon>Bacteria</taxon>
        <taxon>Bacillati</taxon>
        <taxon>Actinomycetota</taxon>
        <taxon>Actinomycetes</taxon>
        <taxon>Kitasatosporales</taxon>
        <taxon>Streptomycetaceae</taxon>
        <taxon>Streptacidiphilus</taxon>
    </lineage>
</organism>
<name>A0A2X0IV86_9ACTN</name>
<protein>
    <recommendedName>
        <fullName evidence="3">DUF1269 domain-containing protein</fullName>
    </recommendedName>
</protein>
<evidence type="ECO:0000313" key="2">
    <source>
        <dbReference type="Proteomes" id="UP000248889"/>
    </source>
</evidence>
<sequence length="112" mass="12153">MEFLVLAFPGDGSTATVLEPLERLRRDGGVRLLDVRELRRDRKGALTTRPGESGLITDEDAAEAEELLSPDESALLLLVEHVWAAELTAAFESAQGRVAASVRIAPDEGELR</sequence>
<accession>A0A2X0IV86</accession>
<gene>
    <name evidence="1" type="ORF">DN069_01100</name>
</gene>